<reference evidence="5 6" key="1">
    <citation type="submission" date="2016-10" db="EMBL/GenBank/DDBJ databases">
        <authorList>
            <person name="de Groot N.N."/>
        </authorList>
    </citation>
    <scope>NUCLEOTIDE SEQUENCE [LARGE SCALE GENOMIC DNA]</scope>
    <source>
        <strain evidence="5 6">DSM 26656</strain>
    </source>
</reference>
<dbReference type="PROSITE" id="PS51819">
    <property type="entry name" value="VOC"/>
    <property type="match status" value="1"/>
</dbReference>
<keyword evidence="5" id="KW-0223">Dioxygenase</keyword>
<gene>
    <name evidence="5" type="ORF">SAMN04488115_107109</name>
</gene>
<evidence type="ECO:0000256" key="1">
    <source>
        <dbReference type="ARBA" id="ARBA00011051"/>
    </source>
</evidence>
<dbReference type="CDD" id="cd08349">
    <property type="entry name" value="BLMA_like"/>
    <property type="match status" value="1"/>
</dbReference>
<sequence length="152" mass="17181">MTSLRAMPRPALVPELNIDSLPASLAFWRDLLGFRIVYDRPEQGFAAIEREGVEFMLEEYDTGSAERRGIWDTGAREKPYGRGINFEITVAALTPLLDALSRAGYPIFFGPEERWYRAGDHETGVRQFLVQAPDGYLLRFSQSIGRRPVGQS</sequence>
<dbReference type="InterPro" id="IPR000335">
    <property type="entry name" value="Bleomycin-R"/>
</dbReference>
<dbReference type="RefSeq" id="WP_200828035.1">
    <property type="nucleotide sequence ID" value="NZ_FNUY01000007.1"/>
</dbReference>
<evidence type="ECO:0000259" key="4">
    <source>
        <dbReference type="PROSITE" id="PS51819"/>
    </source>
</evidence>
<keyword evidence="5" id="KW-0560">Oxidoreductase</keyword>
<evidence type="ECO:0000313" key="6">
    <source>
        <dbReference type="Proteomes" id="UP000236743"/>
    </source>
</evidence>
<evidence type="ECO:0000256" key="3">
    <source>
        <dbReference type="ARBA" id="ARBA00023251"/>
    </source>
</evidence>
<feature type="domain" description="VOC" evidence="4">
    <location>
        <begin position="9"/>
        <end position="143"/>
    </location>
</feature>
<name>A0A1H6BCI1_9HYPH</name>
<keyword evidence="6" id="KW-1185">Reference proteome</keyword>
<evidence type="ECO:0000256" key="2">
    <source>
        <dbReference type="ARBA" id="ARBA00021572"/>
    </source>
</evidence>
<dbReference type="InterPro" id="IPR029068">
    <property type="entry name" value="Glyas_Bleomycin-R_OHBP_Dase"/>
</dbReference>
<dbReference type="GO" id="GO:0051213">
    <property type="term" value="F:dioxygenase activity"/>
    <property type="evidence" value="ECO:0007669"/>
    <property type="project" value="UniProtKB-KW"/>
</dbReference>
<dbReference type="SUPFAM" id="SSF54593">
    <property type="entry name" value="Glyoxalase/Bleomycin resistance protein/Dihydroxybiphenyl dioxygenase"/>
    <property type="match status" value="1"/>
</dbReference>
<comment type="similarity">
    <text evidence="1">Belongs to the bleomycin resistance protein family.</text>
</comment>
<evidence type="ECO:0000313" key="5">
    <source>
        <dbReference type="EMBL" id="SEG58332.1"/>
    </source>
</evidence>
<dbReference type="Gene3D" id="3.10.180.10">
    <property type="entry name" value="2,3-Dihydroxybiphenyl 1,2-Dioxygenase, domain 1"/>
    <property type="match status" value="1"/>
</dbReference>
<keyword evidence="3" id="KW-0046">Antibiotic resistance</keyword>
<proteinExistence type="inferred from homology"/>
<organism evidence="5 6">
    <name type="scientific">Bosea lathyri</name>
    <dbReference type="NCBI Taxonomy" id="1036778"/>
    <lineage>
        <taxon>Bacteria</taxon>
        <taxon>Pseudomonadati</taxon>
        <taxon>Pseudomonadota</taxon>
        <taxon>Alphaproteobacteria</taxon>
        <taxon>Hyphomicrobiales</taxon>
        <taxon>Boseaceae</taxon>
        <taxon>Bosea</taxon>
    </lineage>
</organism>
<dbReference type="AlphaFoldDB" id="A0A1H6BCI1"/>
<accession>A0A1H6BCI1</accession>
<dbReference type="EMBL" id="FNUY01000007">
    <property type="protein sequence ID" value="SEG58332.1"/>
    <property type="molecule type" value="Genomic_DNA"/>
</dbReference>
<dbReference type="GO" id="GO:0046677">
    <property type="term" value="P:response to antibiotic"/>
    <property type="evidence" value="ECO:0007669"/>
    <property type="project" value="UniProtKB-KW"/>
</dbReference>
<dbReference type="InterPro" id="IPR004360">
    <property type="entry name" value="Glyas_Fos-R_dOase_dom"/>
</dbReference>
<dbReference type="InterPro" id="IPR037523">
    <property type="entry name" value="VOC_core"/>
</dbReference>
<protein>
    <recommendedName>
        <fullName evidence="2">Bleomycin resistance protein</fullName>
    </recommendedName>
</protein>
<dbReference type="Proteomes" id="UP000236743">
    <property type="component" value="Unassembled WGS sequence"/>
</dbReference>
<dbReference type="Pfam" id="PF00903">
    <property type="entry name" value="Glyoxalase"/>
    <property type="match status" value="1"/>
</dbReference>